<proteinExistence type="inferred from homology"/>
<dbReference type="PANTHER" id="PTHR12577:SF6">
    <property type="entry name" value="DACHSHUND, ISOFORM B"/>
    <property type="match status" value="1"/>
</dbReference>
<dbReference type="Gene3D" id="3.10.260.20">
    <property type="entry name" value="Ski"/>
    <property type="match status" value="1"/>
</dbReference>
<dbReference type="InterPro" id="IPR037000">
    <property type="entry name" value="Ski_DNA-bd_sf"/>
</dbReference>
<evidence type="ECO:0000313" key="5">
    <source>
        <dbReference type="EMBL" id="OAF64576.1"/>
    </source>
</evidence>
<organism evidence="5 6">
    <name type="scientific">Intoshia linei</name>
    <dbReference type="NCBI Taxonomy" id="1819745"/>
    <lineage>
        <taxon>Eukaryota</taxon>
        <taxon>Metazoa</taxon>
        <taxon>Spiralia</taxon>
        <taxon>Lophotrochozoa</taxon>
        <taxon>Mesozoa</taxon>
        <taxon>Orthonectida</taxon>
        <taxon>Rhopaluridae</taxon>
        <taxon>Intoshia</taxon>
    </lineage>
</organism>
<keyword evidence="6" id="KW-1185">Reference proteome</keyword>
<dbReference type="GO" id="GO:0000978">
    <property type="term" value="F:RNA polymerase II cis-regulatory region sequence-specific DNA binding"/>
    <property type="evidence" value="ECO:0007669"/>
    <property type="project" value="TreeGrafter"/>
</dbReference>
<dbReference type="InterPro" id="IPR052417">
    <property type="entry name" value="Dachshund_domain"/>
</dbReference>
<reference evidence="5 6" key="1">
    <citation type="submission" date="2016-04" db="EMBL/GenBank/DDBJ databases">
        <title>The genome of Intoshia linei affirms orthonectids as highly simplified spiralians.</title>
        <authorList>
            <person name="Mikhailov K.V."/>
            <person name="Slusarev G.S."/>
            <person name="Nikitin M.A."/>
            <person name="Logacheva M.D."/>
            <person name="Penin A."/>
            <person name="Aleoshin V."/>
            <person name="Panchin Y.V."/>
        </authorList>
    </citation>
    <scope>NUCLEOTIDE SEQUENCE [LARGE SCALE GENOMIC DNA]</scope>
    <source>
        <strain evidence="5">Intl2013</strain>
        <tissue evidence="5">Whole animal</tissue>
    </source>
</reference>
<name>A0A177ARD4_9BILA</name>
<comment type="subcellular location">
    <subcellularLocation>
        <location evidence="1">Nucleus</location>
    </subcellularLocation>
</comment>
<evidence type="ECO:0000313" key="6">
    <source>
        <dbReference type="Proteomes" id="UP000078046"/>
    </source>
</evidence>
<evidence type="ECO:0000256" key="1">
    <source>
        <dbReference type="ARBA" id="ARBA00004123"/>
    </source>
</evidence>
<dbReference type="SUPFAM" id="SSF46955">
    <property type="entry name" value="Putative DNA-binding domain"/>
    <property type="match status" value="1"/>
</dbReference>
<gene>
    <name evidence="5" type="ORF">A3Q56_07713</name>
</gene>
<dbReference type="InterPro" id="IPR009061">
    <property type="entry name" value="DNA-bd_dom_put_sf"/>
</dbReference>
<comment type="caution">
    <text evidence="5">The sequence shown here is derived from an EMBL/GenBank/DDBJ whole genome shotgun (WGS) entry which is preliminary data.</text>
</comment>
<dbReference type="Pfam" id="PF02437">
    <property type="entry name" value="Ski_Sno_DHD"/>
    <property type="match status" value="1"/>
</dbReference>
<dbReference type="EMBL" id="LWCA01001743">
    <property type="protein sequence ID" value="OAF64576.1"/>
    <property type="molecule type" value="Genomic_DNA"/>
</dbReference>
<evidence type="ECO:0000256" key="3">
    <source>
        <dbReference type="ARBA" id="ARBA00038192"/>
    </source>
</evidence>
<dbReference type="GO" id="GO:0000981">
    <property type="term" value="F:DNA-binding transcription factor activity, RNA polymerase II-specific"/>
    <property type="evidence" value="ECO:0007669"/>
    <property type="project" value="TreeGrafter"/>
</dbReference>
<dbReference type="GO" id="GO:0005634">
    <property type="term" value="C:nucleus"/>
    <property type="evidence" value="ECO:0007669"/>
    <property type="project" value="UniProtKB-SubCell"/>
</dbReference>
<dbReference type="FunFam" id="3.10.260.20:FF:000001">
    <property type="entry name" value="Dachshund homolog 1"/>
    <property type="match status" value="1"/>
</dbReference>
<evidence type="ECO:0000256" key="2">
    <source>
        <dbReference type="ARBA" id="ARBA00023242"/>
    </source>
</evidence>
<dbReference type="Proteomes" id="UP000078046">
    <property type="component" value="Unassembled WGS sequence"/>
</dbReference>
<feature type="non-terminal residue" evidence="5">
    <location>
        <position position="204"/>
    </location>
</feature>
<dbReference type="AlphaFoldDB" id="A0A177ARD4"/>
<sequence length="204" mass="23157">MSVSPIHQNAIKNDKMEKLDNNYPENLMEKNSNKFGIEDLIYTPIKPKPLCYNNALFNMNINLNFAKLETEKTKTYETESNLLGSVANSENYCTMIIYRSNRLASFYVKGRKLICLPQAYELILKDYVGGLHTIYTKLKRLGITPNVCNVEQVRVLRGLGAIQPGVNRCKLISPDEFDVLYDDCTCISARPGRPAKRADHSSNL</sequence>
<keyword evidence="2" id="KW-0539">Nucleus</keyword>
<evidence type="ECO:0000259" key="4">
    <source>
        <dbReference type="Pfam" id="PF02437"/>
    </source>
</evidence>
<feature type="domain" description="SKI/SNO/DAC" evidence="4">
    <location>
        <begin position="87"/>
        <end position="185"/>
    </location>
</feature>
<dbReference type="InterPro" id="IPR003380">
    <property type="entry name" value="SKI/SNO/DAC"/>
</dbReference>
<dbReference type="PANTHER" id="PTHR12577">
    <property type="entry name" value="DACHSHUND"/>
    <property type="match status" value="1"/>
</dbReference>
<comment type="similarity">
    <text evidence="3">Belongs to the DACH/dachshund family.</text>
</comment>
<dbReference type="OrthoDB" id="6436112at2759"/>
<accession>A0A177ARD4</accession>
<dbReference type="GO" id="GO:0005667">
    <property type="term" value="C:transcription regulator complex"/>
    <property type="evidence" value="ECO:0007669"/>
    <property type="project" value="TreeGrafter"/>
</dbReference>
<protein>
    <recommendedName>
        <fullName evidence="4">SKI/SNO/DAC domain-containing protein</fullName>
    </recommendedName>
</protein>